<reference evidence="2 3" key="1">
    <citation type="submission" date="2019-04" db="EMBL/GenBank/DDBJ databases">
        <title>Genome sequence of strain 7209-2.</title>
        <authorList>
            <person name="Gao J."/>
            <person name="Sun J."/>
        </authorList>
    </citation>
    <scope>NUCLEOTIDE SEQUENCE [LARGE SCALE GENOMIC DNA]</scope>
    <source>
        <strain evidence="2 3">7209-2</strain>
    </source>
</reference>
<evidence type="ECO:0000256" key="1">
    <source>
        <dbReference type="SAM" id="MobiDB-lite"/>
    </source>
</evidence>
<evidence type="ECO:0000313" key="3">
    <source>
        <dbReference type="Proteomes" id="UP000309667"/>
    </source>
</evidence>
<feature type="region of interest" description="Disordered" evidence="1">
    <location>
        <begin position="1"/>
        <end position="21"/>
    </location>
</feature>
<dbReference type="EMBL" id="STGT01000002">
    <property type="protein sequence ID" value="THV15143.1"/>
    <property type="molecule type" value="Genomic_DNA"/>
</dbReference>
<comment type="caution">
    <text evidence="2">The sequence shown here is derived from an EMBL/GenBank/DDBJ whole genome shotgun (WGS) entry which is preliminary data.</text>
</comment>
<organism evidence="2 3">
    <name type="scientific">Rhizobium rhizophilum</name>
    <dbReference type="NCBI Taxonomy" id="1850373"/>
    <lineage>
        <taxon>Bacteria</taxon>
        <taxon>Pseudomonadati</taxon>
        <taxon>Pseudomonadota</taxon>
        <taxon>Alphaproteobacteria</taxon>
        <taxon>Hyphomicrobiales</taxon>
        <taxon>Rhizobiaceae</taxon>
        <taxon>Rhizobium/Agrobacterium group</taxon>
        <taxon>Rhizobium</taxon>
    </lineage>
</organism>
<keyword evidence="3" id="KW-1185">Reference proteome</keyword>
<dbReference type="Proteomes" id="UP000309667">
    <property type="component" value="Unassembled WGS sequence"/>
</dbReference>
<dbReference type="RefSeq" id="WP_136557433.1">
    <property type="nucleotide sequence ID" value="NZ_STGT01000002.1"/>
</dbReference>
<dbReference type="InterPro" id="IPR025506">
    <property type="entry name" value="Abi_alpha"/>
</dbReference>
<proteinExistence type="predicted"/>
<accession>A0ABY2QWI7</accession>
<protein>
    <submittedName>
        <fullName evidence="2">DUF4393 domain-containing protein</fullName>
    </submittedName>
</protein>
<dbReference type="Pfam" id="PF14337">
    <property type="entry name" value="Abi_alpha"/>
    <property type="match status" value="1"/>
</dbReference>
<gene>
    <name evidence="2" type="ORF">E9677_07200</name>
</gene>
<name>A0ABY2QWI7_9HYPH</name>
<evidence type="ECO:0000313" key="2">
    <source>
        <dbReference type="EMBL" id="THV15143.1"/>
    </source>
</evidence>
<sequence>MSDQKPIDGLQQGINEPETKMPKLGASAEAKLIIERKKITTETIPEDVSRAKASSWLDLISPLTEWAGLRGDQLRHKRELLRVHQDSVLYDIVLQARSKIRAIDHAGAATPTKFLIPFIEKASIEGPEPELQDLWASLLASSYEDYKPEYIHFCNIISQMSLSQAKALKSIVGDVNQHQLEIAMDNINIWYNSSVAKNSITEQLNKISGEFSAERIANSVLELLDHTGIAIVNIMVELPDGSMLFGDAGENEYKDEFEVDYNILEVIGLIERIHVHWFEYKQWATTCTYYALRPLGYHFALRCGLANRT</sequence>